<dbReference type="Pfam" id="PF01436">
    <property type="entry name" value="NHL"/>
    <property type="match status" value="1"/>
</dbReference>
<evidence type="ECO:0000256" key="7">
    <source>
        <dbReference type="ARBA" id="ARBA00023228"/>
    </source>
</evidence>
<protein>
    <recommendedName>
        <fullName evidence="8">MTOR-associated protein MEAK7</fullName>
    </recommendedName>
    <alternativeName>
        <fullName evidence="10">TBC/LysM-associated domain-containing protein 1</fullName>
    </alternativeName>
    <alternativeName>
        <fullName evidence="9">TLD domain-containing protein 1</fullName>
    </alternativeName>
</protein>
<comment type="subcellular location">
    <subcellularLocation>
        <location evidence="3">Cytoplasm</location>
    </subcellularLocation>
    <subcellularLocation>
        <location evidence="2">Lysosome</location>
    </subcellularLocation>
    <subcellularLocation>
        <location evidence="1">Membrane</location>
    </subcellularLocation>
</comment>
<reference evidence="13" key="1">
    <citation type="submission" date="2020-05" db="UniProtKB">
        <authorList>
            <consortium name="EnsemblMetazoa"/>
        </authorList>
    </citation>
    <scope>IDENTIFICATION</scope>
    <source>
        <strain evidence="13">Jacobina</strain>
    </source>
</reference>
<dbReference type="Gene3D" id="2.120.10.30">
    <property type="entry name" value="TolB, C-terminal domain"/>
    <property type="match status" value="1"/>
</dbReference>
<evidence type="ECO:0000256" key="2">
    <source>
        <dbReference type="ARBA" id="ARBA00004371"/>
    </source>
</evidence>
<keyword evidence="14" id="KW-1185">Reference proteome</keyword>
<dbReference type="InterPro" id="IPR011042">
    <property type="entry name" value="6-blade_b-propeller_TolB-like"/>
</dbReference>
<dbReference type="InterPro" id="IPR001258">
    <property type="entry name" value="NHL_repeat"/>
</dbReference>
<evidence type="ECO:0000256" key="4">
    <source>
        <dbReference type="ARBA" id="ARBA00022490"/>
    </source>
</evidence>
<dbReference type="PANTHER" id="PTHR23354">
    <property type="entry name" value="NUCLEOLAR PROTEIN 7/ESTROGEN RECEPTOR COACTIVATOR-RELATED"/>
    <property type="match status" value="1"/>
</dbReference>
<evidence type="ECO:0000256" key="9">
    <source>
        <dbReference type="ARBA" id="ARBA00041780"/>
    </source>
</evidence>
<dbReference type="EMBL" id="AJWK01021857">
    <property type="status" value="NOT_ANNOTATED_CDS"/>
    <property type="molecule type" value="Genomic_DNA"/>
</dbReference>
<dbReference type="EMBL" id="AJWK01021855">
    <property type="status" value="NOT_ANNOTATED_CDS"/>
    <property type="molecule type" value="Genomic_DNA"/>
</dbReference>
<dbReference type="PROSITE" id="PS51886">
    <property type="entry name" value="TLDC"/>
    <property type="match status" value="1"/>
</dbReference>
<dbReference type="PANTHER" id="PTHR23354:SF131">
    <property type="entry name" value="MTOR-ASSOCIATED PROTEIN MEAK7"/>
    <property type="match status" value="1"/>
</dbReference>
<name>A0A1B0GJJ6_LUTLO</name>
<evidence type="ECO:0000259" key="12">
    <source>
        <dbReference type="PROSITE" id="PS51886"/>
    </source>
</evidence>
<dbReference type="EMBL" id="AJWK01021858">
    <property type="status" value="NOT_ANNOTATED_CDS"/>
    <property type="molecule type" value="Genomic_DNA"/>
</dbReference>
<evidence type="ECO:0000256" key="5">
    <source>
        <dbReference type="ARBA" id="ARBA00022737"/>
    </source>
</evidence>
<accession>A0A1B0GJJ6</accession>
<keyword evidence="7" id="KW-0458">Lysosome</keyword>
<organism evidence="13 14">
    <name type="scientific">Lutzomyia longipalpis</name>
    <name type="common">Sand fly</name>
    <dbReference type="NCBI Taxonomy" id="7200"/>
    <lineage>
        <taxon>Eukaryota</taxon>
        <taxon>Metazoa</taxon>
        <taxon>Ecdysozoa</taxon>
        <taxon>Arthropoda</taxon>
        <taxon>Hexapoda</taxon>
        <taxon>Insecta</taxon>
        <taxon>Pterygota</taxon>
        <taxon>Neoptera</taxon>
        <taxon>Endopterygota</taxon>
        <taxon>Diptera</taxon>
        <taxon>Nematocera</taxon>
        <taxon>Psychodoidea</taxon>
        <taxon>Psychodidae</taxon>
        <taxon>Lutzomyia</taxon>
        <taxon>Lutzomyia</taxon>
    </lineage>
</organism>
<feature type="domain" description="TLDc" evidence="12">
    <location>
        <begin position="498"/>
        <end position="665"/>
    </location>
</feature>
<keyword evidence="6" id="KW-0472">Membrane</keyword>
<dbReference type="InterPro" id="IPR006571">
    <property type="entry name" value="TLDc_dom"/>
</dbReference>
<evidence type="ECO:0000256" key="1">
    <source>
        <dbReference type="ARBA" id="ARBA00004370"/>
    </source>
</evidence>
<dbReference type="VEuPathDB" id="VectorBase:LLONM1_000743"/>
<evidence type="ECO:0000256" key="10">
    <source>
        <dbReference type="ARBA" id="ARBA00042134"/>
    </source>
</evidence>
<evidence type="ECO:0000313" key="13">
    <source>
        <dbReference type="EnsemblMetazoa" id="LLOJ006621-PA"/>
    </source>
</evidence>
<evidence type="ECO:0000256" key="11">
    <source>
        <dbReference type="PROSITE-ProRule" id="PRU00504"/>
    </source>
</evidence>
<dbReference type="Proteomes" id="UP000092461">
    <property type="component" value="Unassembled WGS sequence"/>
</dbReference>
<dbReference type="GO" id="GO:0016020">
    <property type="term" value="C:membrane"/>
    <property type="evidence" value="ECO:0007669"/>
    <property type="project" value="UniProtKB-SubCell"/>
</dbReference>
<evidence type="ECO:0000256" key="8">
    <source>
        <dbReference type="ARBA" id="ARBA00039594"/>
    </source>
</evidence>
<dbReference type="GO" id="GO:0006979">
    <property type="term" value="P:response to oxidative stress"/>
    <property type="evidence" value="ECO:0007669"/>
    <property type="project" value="TreeGrafter"/>
</dbReference>
<evidence type="ECO:0000256" key="6">
    <source>
        <dbReference type="ARBA" id="ARBA00023136"/>
    </source>
</evidence>
<feature type="repeat" description="NHL" evidence="11">
    <location>
        <begin position="210"/>
        <end position="253"/>
    </location>
</feature>
<evidence type="ECO:0000313" key="14">
    <source>
        <dbReference type="Proteomes" id="UP000092461"/>
    </source>
</evidence>
<dbReference type="AlphaFoldDB" id="A0A1B0GJJ6"/>
<sequence length="702" mass="79807">MGNSSTKLAEKCSLLTKDEVPLVASSFKLVSKNSDRIKEDDLMKFWGSQMDPRLAQYITNFLFGSLGSRSSVVEFQKFAELYVYCYVEAVVSSYMRALRLESGPQFKSWESKGFRIIKECIQKLADSLVYDVVQPGTQKVTRTDAERWLQANPTFLKMLEHVFSHLYNYRSTKSPQEEPIAVRGSMECASRLLPFCEGLEYVFQSDGTFVGKFGTCGSKEGQLEHPHYIAVSNTNRVIVSDSNNHRIQIFDVNGRVLSAFGSEGCEEGQFKFPRYGMGGQHNFWGLWLDSEYGIGESSESCTTFKGYSQLSANKKFQIRNIEVWAVGEKPSTESDDEYVEAVVSSYMRALRLESGPQFKSWESKGFRIIKECIQKLADSLVYDVVQPGTQKVTRTDAERWLQANPTFLKMLEHVFSHLYNYRSTKSPQEEPIAVRGSMELQANPTFLKMLEHVFSHLYNYRSTKSPQEEPIAVRGSMECASRLLPFCEGLEYVPDFPATTDITQILYINSNLPQDFQNKWRFLFSSQIHGESFSTLLGRIMDQGPSVIIVEDTNGYVFGGFAPASWCLSANFAGDTSTFLFTLRPKMRCFESTTYNNHYQYLNLHQQTMPNGLGMGGQHNFWGLWLDSEYGIGESSESCTTFKGYSQLSANKKFQIRNIEVWAVGEKPSTESDDEGNTETKAILEMAGKRQYSEGIRDEFFE</sequence>
<dbReference type="Pfam" id="PF07534">
    <property type="entry name" value="TLD"/>
    <property type="match status" value="2"/>
</dbReference>
<dbReference type="EMBL" id="AJWK01021856">
    <property type="status" value="NOT_ANNOTATED_CDS"/>
    <property type="molecule type" value="Genomic_DNA"/>
</dbReference>
<proteinExistence type="predicted"/>
<dbReference type="GO" id="GO:0005634">
    <property type="term" value="C:nucleus"/>
    <property type="evidence" value="ECO:0007669"/>
    <property type="project" value="TreeGrafter"/>
</dbReference>
<dbReference type="EnsemblMetazoa" id="LLOJ006621-RA">
    <property type="protein sequence ID" value="LLOJ006621-PA"/>
    <property type="gene ID" value="LLOJ006621"/>
</dbReference>
<keyword evidence="4" id="KW-0963">Cytoplasm</keyword>
<dbReference type="SMART" id="SM00584">
    <property type="entry name" value="TLDc"/>
    <property type="match status" value="1"/>
</dbReference>
<evidence type="ECO:0000256" key="3">
    <source>
        <dbReference type="ARBA" id="ARBA00004496"/>
    </source>
</evidence>
<dbReference type="SUPFAM" id="SSF101898">
    <property type="entry name" value="NHL repeat"/>
    <property type="match status" value="1"/>
</dbReference>
<dbReference type="GO" id="GO:0005764">
    <property type="term" value="C:lysosome"/>
    <property type="evidence" value="ECO:0007669"/>
    <property type="project" value="UniProtKB-SubCell"/>
</dbReference>
<dbReference type="EMBL" id="AJWK01021853">
    <property type="status" value="NOT_ANNOTATED_CDS"/>
    <property type="molecule type" value="Genomic_DNA"/>
</dbReference>
<keyword evidence="5" id="KW-0677">Repeat</keyword>
<dbReference type="PROSITE" id="PS51125">
    <property type="entry name" value="NHL"/>
    <property type="match status" value="1"/>
</dbReference>
<dbReference type="VEuPathDB" id="VectorBase:LLOJ006621"/>
<dbReference type="EMBL" id="AJWK01021854">
    <property type="status" value="NOT_ANNOTATED_CDS"/>
    <property type="molecule type" value="Genomic_DNA"/>
</dbReference>